<dbReference type="Proteomes" id="UP001197093">
    <property type="component" value="Unassembled WGS sequence"/>
</dbReference>
<dbReference type="AlphaFoldDB" id="A0AAD4EQQ6"/>
<sequence length="250" mass="28588">MAQFDHLSDMASHWAYPDSPISFNQHSATTRVDSVPSSKHEFVPSIKQEYEDEAMTPFCSSTTARKRALMGEARHRTTALQHAQWSSPRSNARTTQVKRERKPRAARGNVGNNDLDGENSNDSDEDHDDDDDDDCNFAVDSIEPKSTFKCPVAGCKAKPYRRNEHMKRHMKSVHGKALYPCSWCKHVANRMDNLEAHIKLHTLVRPKSGGKPRVDYYPGAVLQYEEMMKKNESRRRRSKKLKKRPTSFGV</sequence>
<comment type="caution">
    <text evidence="4">The sequence shown here is derived from an EMBL/GenBank/DDBJ whole genome shotgun (WGS) entry which is preliminary data.</text>
</comment>
<feature type="compositionally biased region" description="Acidic residues" evidence="2">
    <location>
        <begin position="115"/>
        <end position="135"/>
    </location>
</feature>
<dbReference type="InterPro" id="IPR013087">
    <property type="entry name" value="Znf_C2H2_type"/>
</dbReference>
<feature type="domain" description="C2H2-type" evidence="3">
    <location>
        <begin position="179"/>
        <end position="206"/>
    </location>
</feature>
<feature type="compositionally biased region" description="Basic residues" evidence="2">
    <location>
        <begin position="232"/>
        <end position="250"/>
    </location>
</feature>
<reference evidence="4" key="1">
    <citation type="submission" date="2023-02" db="EMBL/GenBank/DDBJ databases">
        <authorList>
            <person name="Palmer J.M."/>
        </authorList>
    </citation>
    <scope>NUCLEOTIDE SEQUENCE</scope>
    <source>
        <strain evidence="4">FW57</strain>
    </source>
</reference>
<dbReference type="GO" id="GO:0008270">
    <property type="term" value="F:zinc ion binding"/>
    <property type="evidence" value="ECO:0007669"/>
    <property type="project" value="UniProtKB-KW"/>
</dbReference>
<dbReference type="EMBL" id="JAHCVI010000005">
    <property type="protein sequence ID" value="KAG7285564.1"/>
    <property type="molecule type" value="Genomic_DNA"/>
</dbReference>
<evidence type="ECO:0000259" key="3">
    <source>
        <dbReference type="PROSITE" id="PS50157"/>
    </source>
</evidence>
<keyword evidence="1" id="KW-0862">Zinc</keyword>
<evidence type="ECO:0000256" key="1">
    <source>
        <dbReference type="PROSITE-ProRule" id="PRU00042"/>
    </source>
</evidence>
<dbReference type="Pfam" id="PF00096">
    <property type="entry name" value="zf-C2H2"/>
    <property type="match status" value="1"/>
</dbReference>
<feature type="region of interest" description="Disordered" evidence="2">
    <location>
        <begin position="73"/>
        <end position="138"/>
    </location>
</feature>
<accession>A0AAD4EQQ6</accession>
<name>A0AAD4EQQ6_9PEZI</name>
<keyword evidence="1" id="KW-0863">Zinc-finger</keyword>
<dbReference type="SUPFAM" id="SSF57667">
    <property type="entry name" value="beta-beta-alpha zinc fingers"/>
    <property type="match status" value="1"/>
</dbReference>
<feature type="region of interest" description="Disordered" evidence="2">
    <location>
        <begin position="229"/>
        <end position="250"/>
    </location>
</feature>
<proteinExistence type="predicted"/>
<organism evidence="4 5">
    <name type="scientific">Staphylotrichum longicolle</name>
    <dbReference type="NCBI Taxonomy" id="669026"/>
    <lineage>
        <taxon>Eukaryota</taxon>
        <taxon>Fungi</taxon>
        <taxon>Dikarya</taxon>
        <taxon>Ascomycota</taxon>
        <taxon>Pezizomycotina</taxon>
        <taxon>Sordariomycetes</taxon>
        <taxon>Sordariomycetidae</taxon>
        <taxon>Sordariales</taxon>
        <taxon>Chaetomiaceae</taxon>
        <taxon>Staphylotrichum</taxon>
    </lineage>
</organism>
<dbReference type="PROSITE" id="PS50157">
    <property type="entry name" value="ZINC_FINGER_C2H2_2"/>
    <property type="match status" value="1"/>
</dbReference>
<gene>
    <name evidence="4" type="ORF">NEMBOFW57_010193</name>
</gene>
<dbReference type="SMART" id="SM00355">
    <property type="entry name" value="ZnF_C2H2"/>
    <property type="match status" value="2"/>
</dbReference>
<evidence type="ECO:0000313" key="4">
    <source>
        <dbReference type="EMBL" id="KAG7285564.1"/>
    </source>
</evidence>
<dbReference type="Gene3D" id="3.30.160.60">
    <property type="entry name" value="Classic Zinc Finger"/>
    <property type="match status" value="1"/>
</dbReference>
<protein>
    <recommendedName>
        <fullName evidence="3">C2H2-type domain-containing protein</fullName>
    </recommendedName>
</protein>
<keyword evidence="1" id="KW-0479">Metal-binding</keyword>
<evidence type="ECO:0000256" key="2">
    <source>
        <dbReference type="SAM" id="MobiDB-lite"/>
    </source>
</evidence>
<feature type="compositionally biased region" description="Polar residues" evidence="2">
    <location>
        <begin position="78"/>
        <end position="95"/>
    </location>
</feature>
<dbReference type="InterPro" id="IPR036236">
    <property type="entry name" value="Znf_C2H2_sf"/>
</dbReference>
<keyword evidence="5" id="KW-1185">Reference proteome</keyword>
<evidence type="ECO:0000313" key="5">
    <source>
        <dbReference type="Proteomes" id="UP001197093"/>
    </source>
</evidence>